<comment type="caution">
    <text evidence="1">The sequence shown here is derived from an EMBL/GenBank/DDBJ whole genome shotgun (WGS) entry which is preliminary data.</text>
</comment>
<keyword evidence="2" id="KW-1185">Reference proteome</keyword>
<reference evidence="1 2" key="1">
    <citation type="submission" date="2019-09" db="EMBL/GenBank/DDBJ databases">
        <title>Distinct polysaccharide growth profiles of human intestinal Prevotella copri isolates.</title>
        <authorList>
            <person name="Fehlner-Peach H."/>
            <person name="Magnabosco C."/>
            <person name="Raghavan V."/>
            <person name="Scher J.U."/>
            <person name="Tett A."/>
            <person name="Cox L.M."/>
            <person name="Gottsegen C."/>
            <person name="Watters A."/>
            <person name="Wiltshire- Gordon J.D."/>
            <person name="Segata N."/>
            <person name="Bonneau R."/>
            <person name="Littman D.R."/>
        </authorList>
    </citation>
    <scope>NUCLEOTIDE SEQUENCE [LARGE SCALE GENOMIC DNA]</scope>
    <source>
        <strain evidence="2">iAQ1173</strain>
    </source>
</reference>
<evidence type="ECO:0000313" key="2">
    <source>
        <dbReference type="Proteomes" id="UP000384372"/>
    </source>
</evidence>
<dbReference type="OrthoDB" id="1082029at2"/>
<dbReference type="Proteomes" id="UP000384372">
    <property type="component" value="Unassembled WGS sequence"/>
</dbReference>
<dbReference type="RefSeq" id="WP_158462253.1">
    <property type="nucleotide sequence ID" value="NZ_VZAD01000003.1"/>
</dbReference>
<evidence type="ECO:0000313" key="1">
    <source>
        <dbReference type="EMBL" id="MQP10392.1"/>
    </source>
</evidence>
<sequence>MDVTIQSVNLQLPSSDIQFLKELANRMGWKTSTVNSETSKTELDKAILDVKKGNVKNFDTLEEMMNYLDA</sequence>
<protein>
    <submittedName>
        <fullName evidence="1">Uncharacterized protein</fullName>
    </submittedName>
</protein>
<name>A0A6A7W7L2_9BACT</name>
<dbReference type="EMBL" id="VZAD01000003">
    <property type="protein sequence ID" value="MQP10392.1"/>
    <property type="molecule type" value="Genomic_DNA"/>
</dbReference>
<gene>
    <name evidence="1" type="ORF">F7D20_00065</name>
</gene>
<accession>A0A6A7W7L2</accession>
<dbReference type="AlphaFoldDB" id="A0A6A7W7L2"/>
<proteinExistence type="predicted"/>
<organism evidence="1 2">
    <name type="scientific">Segatella copri</name>
    <dbReference type="NCBI Taxonomy" id="165179"/>
    <lineage>
        <taxon>Bacteria</taxon>
        <taxon>Pseudomonadati</taxon>
        <taxon>Bacteroidota</taxon>
        <taxon>Bacteroidia</taxon>
        <taxon>Bacteroidales</taxon>
        <taxon>Prevotellaceae</taxon>
        <taxon>Segatella</taxon>
    </lineage>
</organism>